<dbReference type="SUPFAM" id="SSF46938">
    <property type="entry name" value="CRAL/TRIO N-terminal domain"/>
    <property type="match status" value="1"/>
</dbReference>
<protein>
    <submittedName>
        <fullName evidence="3">Uncharacterized protein LOC117638899</fullName>
    </submittedName>
</protein>
<reference evidence="3" key="1">
    <citation type="submission" date="2025-08" db="UniProtKB">
        <authorList>
            <consortium name="RefSeq"/>
        </authorList>
    </citation>
    <scope>IDENTIFICATION</scope>
    <source>
        <tissue evidence="3">Total insect</tissue>
    </source>
</reference>
<evidence type="ECO:0000259" key="1">
    <source>
        <dbReference type="PROSITE" id="PS50191"/>
    </source>
</evidence>
<dbReference type="InterPro" id="IPR036273">
    <property type="entry name" value="CRAL/TRIO_N_dom_sf"/>
</dbReference>
<dbReference type="PROSITE" id="PS50191">
    <property type="entry name" value="CRAL_TRIO"/>
    <property type="match status" value="1"/>
</dbReference>
<dbReference type="Gene3D" id="3.40.525.10">
    <property type="entry name" value="CRAL-TRIO lipid binding domain"/>
    <property type="match status" value="1"/>
</dbReference>
<dbReference type="Proteomes" id="UP000515158">
    <property type="component" value="Unplaced"/>
</dbReference>
<dbReference type="InterPro" id="IPR036865">
    <property type="entry name" value="CRAL-TRIO_dom_sf"/>
</dbReference>
<keyword evidence="2" id="KW-1185">Reference proteome</keyword>
<dbReference type="SUPFAM" id="SSF52087">
    <property type="entry name" value="CRAL/TRIO domain"/>
    <property type="match status" value="1"/>
</dbReference>
<sequence length="313" mass="35973">MDLVAVGLDELTPAQVDKQHEEFGATPEQLKQDAETLREWIAMQPHLPKLTENEDVWLARYILASKNSLERSKKRIENFFTVQSRWPEYFRAPTVDEGIAFAEFIWGGPLPLLTPDGTRLAFYKFTPALAADPQNMNWMMFYMLSLGYVQLQLTTPRQPLRIEVILDIGNYVMGLNTSFVAHLAEFRRFLKCLQVALPLHVRRVHMVNAPSMAVSALDKLVRPFLPEKINQRIVTHDSLESLAKSIPHYCLPKELGGSMEQSLKDITLKWTTIAEECEAWYESRQWMRADLSLRPNAKEINGLDGTFRKLIVD</sequence>
<dbReference type="CDD" id="cd00170">
    <property type="entry name" value="SEC14"/>
    <property type="match status" value="1"/>
</dbReference>
<feature type="domain" description="CRAL-TRIO" evidence="1">
    <location>
        <begin position="97"/>
        <end position="263"/>
    </location>
</feature>
<dbReference type="Pfam" id="PF00650">
    <property type="entry name" value="CRAL_TRIO"/>
    <property type="match status" value="1"/>
</dbReference>
<dbReference type="SMART" id="SM00516">
    <property type="entry name" value="SEC14"/>
    <property type="match status" value="1"/>
</dbReference>
<dbReference type="PANTHER" id="PTHR10174:SF222">
    <property type="entry name" value="GH10083P-RELATED"/>
    <property type="match status" value="1"/>
</dbReference>
<dbReference type="InParanoid" id="A0A6P8XSX0"/>
<dbReference type="AlphaFoldDB" id="A0A6P8XSX0"/>
<dbReference type="RefSeq" id="XP_034229963.1">
    <property type="nucleotide sequence ID" value="XM_034374072.1"/>
</dbReference>
<dbReference type="PANTHER" id="PTHR10174">
    <property type="entry name" value="ALPHA-TOCOPHEROL TRANSFER PROTEIN-RELATED"/>
    <property type="match status" value="1"/>
</dbReference>
<dbReference type="PRINTS" id="PR00180">
    <property type="entry name" value="CRETINALDHBP"/>
</dbReference>
<dbReference type="GeneID" id="117638899"/>
<evidence type="ECO:0000313" key="3">
    <source>
        <dbReference type="RefSeq" id="XP_034229963.1"/>
    </source>
</evidence>
<proteinExistence type="predicted"/>
<dbReference type="InterPro" id="IPR001251">
    <property type="entry name" value="CRAL-TRIO_dom"/>
</dbReference>
<accession>A0A6P8XSX0</accession>
<dbReference type="GO" id="GO:1902936">
    <property type="term" value="F:phosphatidylinositol bisphosphate binding"/>
    <property type="evidence" value="ECO:0007669"/>
    <property type="project" value="TreeGrafter"/>
</dbReference>
<organism evidence="3">
    <name type="scientific">Thrips palmi</name>
    <name type="common">Melon thrips</name>
    <dbReference type="NCBI Taxonomy" id="161013"/>
    <lineage>
        <taxon>Eukaryota</taxon>
        <taxon>Metazoa</taxon>
        <taxon>Ecdysozoa</taxon>
        <taxon>Arthropoda</taxon>
        <taxon>Hexapoda</taxon>
        <taxon>Insecta</taxon>
        <taxon>Pterygota</taxon>
        <taxon>Neoptera</taxon>
        <taxon>Paraneoptera</taxon>
        <taxon>Thysanoptera</taxon>
        <taxon>Terebrantia</taxon>
        <taxon>Thripoidea</taxon>
        <taxon>Thripidae</taxon>
        <taxon>Thrips</taxon>
    </lineage>
</organism>
<dbReference type="OrthoDB" id="6682367at2759"/>
<dbReference type="GO" id="GO:0016020">
    <property type="term" value="C:membrane"/>
    <property type="evidence" value="ECO:0007669"/>
    <property type="project" value="TreeGrafter"/>
</dbReference>
<evidence type="ECO:0000313" key="2">
    <source>
        <dbReference type="Proteomes" id="UP000515158"/>
    </source>
</evidence>
<name>A0A6P8XSX0_THRPL</name>
<gene>
    <name evidence="3" type="primary">LOC117638899</name>
</gene>
<dbReference type="KEGG" id="tpal:117638899"/>